<evidence type="ECO:0000313" key="2">
    <source>
        <dbReference type="EMBL" id="CAG5102950.1"/>
    </source>
</evidence>
<reference evidence="2" key="1">
    <citation type="submission" date="2021-04" db="EMBL/GenBank/DDBJ databases">
        <authorList>
            <person name="Chebbi M.A.C M."/>
        </authorList>
    </citation>
    <scope>NUCLEOTIDE SEQUENCE</scope>
</reference>
<evidence type="ECO:0000256" key="1">
    <source>
        <dbReference type="SAM" id="MobiDB-lite"/>
    </source>
</evidence>
<evidence type="ECO:0000313" key="3">
    <source>
        <dbReference type="Proteomes" id="UP000786811"/>
    </source>
</evidence>
<name>A0A8J2HMX5_COTCN</name>
<dbReference type="OrthoDB" id="10562132at2759"/>
<sequence>MPFFDLQCLKQHKPVTTEILRIYISLLRMDKYSLVTDIRRNKSYIVSSSSIYRLNEENQLTPIKGTEDIDDDCSLFVRDQRVNLGNAPVKFVDSDDDPHKLMKRNSTTSRIIMTKIPKYSPTIKSNVPFKPKVIMANDHEKSKKTVQKQSSEFYGDMVPQYNAREDVGGINSEEGQSPMENIDDSSEPASTLSDKNVIKKKPFQNTPERSKNVSSNPSRSRKSRTIIRRPFASLNTNLRTLHQKINNFSRLIQKTPKQVSVNPQQPSQQLGHYQQPTFSIPKLTESILIENEEEFVVIGDTAISAENLAAILKKSTMRQRFKALKNLCLYLQKKRELTWIPGSKDDLTIYLKSWIGAFLNEHRRELKKNGTR</sequence>
<comment type="caution">
    <text evidence="2">The sequence shown here is derived from an EMBL/GenBank/DDBJ whole genome shotgun (WGS) entry which is preliminary data.</text>
</comment>
<feature type="compositionally biased region" description="Polar residues" evidence="1">
    <location>
        <begin position="203"/>
        <end position="217"/>
    </location>
</feature>
<keyword evidence="3" id="KW-1185">Reference proteome</keyword>
<proteinExistence type="predicted"/>
<accession>A0A8J2HMX5</accession>
<dbReference type="AlphaFoldDB" id="A0A8J2HMX5"/>
<dbReference type="EMBL" id="CAJNRD030001123">
    <property type="protein sequence ID" value="CAG5102950.1"/>
    <property type="molecule type" value="Genomic_DNA"/>
</dbReference>
<dbReference type="Proteomes" id="UP000786811">
    <property type="component" value="Unassembled WGS sequence"/>
</dbReference>
<protein>
    <submittedName>
        <fullName evidence="2">Uncharacterized protein</fullName>
    </submittedName>
</protein>
<gene>
    <name evidence="2" type="ORF">HICCMSTLAB_LOCUS11265</name>
</gene>
<feature type="region of interest" description="Disordered" evidence="1">
    <location>
        <begin position="138"/>
        <end position="229"/>
    </location>
</feature>
<organism evidence="2 3">
    <name type="scientific">Cotesia congregata</name>
    <name type="common">Parasitoid wasp</name>
    <name type="synonym">Apanteles congregatus</name>
    <dbReference type="NCBI Taxonomy" id="51543"/>
    <lineage>
        <taxon>Eukaryota</taxon>
        <taxon>Metazoa</taxon>
        <taxon>Ecdysozoa</taxon>
        <taxon>Arthropoda</taxon>
        <taxon>Hexapoda</taxon>
        <taxon>Insecta</taxon>
        <taxon>Pterygota</taxon>
        <taxon>Neoptera</taxon>
        <taxon>Endopterygota</taxon>
        <taxon>Hymenoptera</taxon>
        <taxon>Apocrita</taxon>
        <taxon>Ichneumonoidea</taxon>
        <taxon>Braconidae</taxon>
        <taxon>Microgastrinae</taxon>
        <taxon>Cotesia</taxon>
    </lineage>
</organism>